<sequence>MPLWLEFANVDEELKREARRWVGRRTGDEHALSLVLPRHPHRPAEPTLSPPPQPVPHRRHPSRRRCRLRTSHE</sequence>
<organism evidence="2">
    <name type="scientific">Oryza meridionalis</name>
    <dbReference type="NCBI Taxonomy" id="40149"/>
    <lineage>
        <taxon>Eukaryota</taxon>
        <taxon>Viridiplantae</taxon>
        <taxon>Streptophyta</taxon>
        <taxon>Embryophyta</taxon>
        <taxon>Tracheophyta</taxon>
        <taxon>Spermatophyta</taxon>
        <taxon>Magnoliopsida</taxon>
        <taxon>Liliopsida</taxon>
        <taxon>Poales</taxon>
        <taxon>Poaceae</taxon>
        <taxon>BOP clade</taxon>
        <taxon>Oryzoideae</taxon>
        <taxon>Oryzeae</taxon>
        <taxon>Oryzinae</taxon>
        <taxon>Oryza</taxon>
    </lineage>
</organism>
<protein>
    <submittedName>
        <fullName evidence="2">Uncharacterized protein</fullName>
    </submittedName>
</protein>
<dbReference type="HOGENOM" id="CLU_2708993_0_0_1"/>
<evidence type="ECO:0000256" key="1">
    <source>
        <dbReference type="SAM" id="MobiDB-lite"/>
    </source>
</evidence>
<evidence type="ECO:0000313" key="2">
    <source>
        <dbReference type="EnsemblPlants" id="OMERI07G15330.1"/>
    </source>
</evidence>
<dbReference type="AlphaFoldDB" id="A0A0E0ED16"/>
<name>A0A0E0ED16_9ORYZ</name>
<evidence type="ECO:0000313" key="3">
    <source>
        <dbReference type="Proteomes" id="UP000008021"/>
    </source>
</evidence>
<proteinExistence type="predicted"/>
<feature type="compositionally biased region" description="Basic residues" evidence="1">
    <location>
        <begin position="56"/>
        <end position="73"/>
    </location>
</feature>
<dbReference type="EnsemblPlants" id="OMERI07G15330.1">
    <property type="protein sequence ID" value="OMERI07G15330.1"/>
    <property type="gene ID" value="OMERI07G15330"/>
</dbReference>
<feature type="region of interest" description="Disordered" evidence="1">
    <location>
        <begin position="23"/>
        <end position="73"/>
    </location>
</feature>
<reference evidence="2" key="2">
    <citation type="submission" date="2018-05" db="EMBL/GenBank/DDBJ databases">
        <title>OmerRS3 (Oryza meridionalis Reference Sequence Version 3).</title>
        <authorList>
            <person name="Zhang J."/>
            <person name="Kudrna D."/>
            <person name="Lee S."/>
            <person name="Talag J."/>
            <person name="Welchert J."/>
            <person name="Wing R.A."/>
        </authorList>
    </citation>
    <scope>NUCLEOTIDE SEQUENCE [LARGE SCALE GENOMIC DNA]</scope>
    <source>
        <strain evidence="2">cv. OR44</strain>
    </source>
</reference>
<dbReference type="Gramene" id="OMERI07G15330.1">
    <property type="protein sequence ID" value="OMERI07G15330.1"/>
    <property type="gene ID" value="OMERI07G15330"/>
</dbReference>
<keyword evidence="3" id="KW-1185">Reference proteome</keyword>
<accession>A0A0E0ED16</accession>
<reference evidence="2" key="1">
    <citation type="submission" date="2015-04" db="UniProtKB">
        <authorList>
            <consortium name="EnsemblPlants"/>
        </authorList>
    </citation>
    <scope>IDENTIFICATION</scope>
</reference>
<dbReference type="Proteomes" id="UP000008021">
    <property type="component" value="Chromosome 7"/>
</dbReference>